<comment type="cofactor">
    <cofactor evidence="1">
        <name>Mg(2+)</name>
        <dbReference type="ChEBI" id="CHEBI:18420"/>
    </cofactor>
</comment>
<evidence type="ECO:0000313" key="6">
    <source>
        <dbReference type="Proteomes" id="UP001501570"/>
    </source>
</evidence>
<name>A0ABP9RV14_9ACTN</name>
<dbReference type="InterPro" id="IPR013341">
    <property type="entry name" value="Mandelate_racemase_N_dom"/>
</dbReference>
<dbReference type="Gene3D" id="3.30.390.10">
    <property type="entry name" value="Enolase-like, N-terminal domain"/>
    <property type="match status" value="1"/>
</dbReference>
<sequence length="366" mass="40128">MSRQELTLESVEVRSVCVPLKRPVVSKVGVYREWPLILIDLRTAEGVVGRAYLEPYLTRSLKYLVNAIEDLAAGRTGKPIRPLDDFSESRKLLNIVGYEGVAMIAIAGLDMAAWDALAKAADLPLARFLGGTIGPVPAYNSNGLWLTDVSRLGREAVELVDEGGFTAIKLRLGRDRLDDDLRALDAVRAAVGPAVDLMVDFNQGLSLAAALRWCHALDDRGLCWFEEPVAYNDLRGAAQLAGELSTPVQLGENFYGPRELWRAVDAGACDLVMLDLMRIGGVSGWLRAAPAAAAAGIQVSSHLYPEVSAHLLRVTETAHWLEWEDWAYPILAEPFDLDEGRLIVPDRAGCGIEWDEQAVRRFQLAL</sequence>
<dbReference type="InterPro" id="IPR036849">
    <property type="entry name" value="Enolase-like_C_sf"/>
</dbReference>
<dbReference type="SUPFAM" id="SSF51604">
    <property type="entry name" value="Enolase C-terminal domain-like"/>
    <property type="match status" value="1"/>
</dbReference>
<dbReference type="Pfam" id="PF02746">
    <property type="entry name" value="MR_MLE_N"/>
    <property type="match status" value="1"/>
</dbReference>
<dbReference type="SFLD" id="SFLDG00179">
    <property type="entry name" value="mandelate_racemase"/>
    <property type="match status" value="1"/>
</dbReference>
<feature type="domain" description="Mandelate racemase/muconate lactonizing enzyme C-terminal" evidence="4">
    <location>
        <begin position="149"/>
        <end position="247"/>
    </location>
</feature>
<organism evidence="5 6">
    <name type="scientific">Rugosimonospora acidiphila</name>
    <dbReference type="NCBI Taxonomy" id="556531"/>
    <lineage>
        <taxon>Bacteria</taxon>
        <taxon>Bacillati</taxon>
        <taxon>Actinomycetota</taxon>
        <taxon>Actinomycetes</taxon>
        <taxon>Micromonosporales</taxon>
        <taxon>Micromonosporaceae</taxon>
        <taxon>Rugosimonospora</taxon>
    </lineage>
</organism>
<evidence type="ECO:0000259" key="4">
    <source>
        <dbReference type="SMART" id="SM00922"/>
    </source>
</evidence>
<dbReference type="SFLD" id="SFLDS00001">
    <property type="entry name" value="Enolase"/>
    <property type="match status" value="1"/>
</dbReference>
<keyword evidence="3" id="KW-0460">Magnesium</keyword>
<keyword evidence="2" id="KW-0479">Metal-binding</keyword>
<keyword evidence="6" id="KW-1185">Reference proteome</keyword>
<gene>
    <name evidence="5" type="ORF">GCM10023322_33020</name>
</gene>
<dbReference type="InterPro" id="IPR046945">
    <property type="entry name" value="RHMD-like"/>
</dbReference>
<dbReference type="EMBL" id="BAABJQ010000008">
    <property type="protein sequence ID" value="GAA5186542.1"/>
    <property type="molecule type" value="Genomic_DNA"/>
</dbReference>
<dbReference type="InterPro" id="IPR029017">
    <property type="entry name" value="Enolase-like_N"/>
</dbReference>
<evidence type="ECO:0000313" key="5">
    <source>
        <dbReference type="EMBL" id="GAA5186542.1"/>
    </source>
</evidence>
<comment type="caution">
    <text evidence="5">The sequence shown here is derived from an EMBL/GenBank/DDBJ whole genome shotgun (WGS) entry which is preliminary data.</text>
</comment>
<proteinExistence type="predicted"/>
<dbReference type="Gene3D" id="3.20.20.120">
    <property type="entry name" value="Enolase-like C-terminal domain"/>
    <property type="match status" value="1"/>
</dbReference>
<dbReference type="PANTHER" id="PTHR13794:SF58">
    <property type="entry name" value="MITOCHONDRIAL ENOLASE SUPERFAMILY MEMBER 1"/>
    <property type="match status" value="1"/>
</dbReference>
<dbReference type="Proteomes" id="UP001501570">
    <property type="component" value="Unassembled WGS sequence"/>
</dbReference>
<evidence type="ECO:0000256" key="3">
    <source>
        <dbReference type="ARBA" id="ARBA00022842"/>
    </source>
</evidence>
<protein>
    <submittedName>
        <fullName evidence="5">Enolase C-terminal domain-like protein</fullName>
    </submittedName>
</protein>
<dbReference type="RefSeq" id="WP_345630504.1">
    <property type="nucleotide sequence ID" value="NZ_BAABJQ010000008.1"/>
</dbReference>
<evidence type="ECO:0000256" key="2">
    <source>
        <dbReference type="ARBA" id="ARBA00022723"/>
    </source>
</evidence>
<dbReference type="PANTHER" id="PTHR13794">
    <property type="entry name" value="ENOLASE SUPERFAMILY, MANDELATE RACEMASE"/>
    <property type="match status" value="1"/>
</dbReference>
<reference evidence="6" key="1">
    <citation type="journal article" date="2019" name="Int. J. Syst. Evol. Microbiol.">
        <title>The Global Catalogue of Microorganisms (GCM) 10K type strain sequencing project: providing services to taxonomists for standard genome sequencing and annotation.</title>
        <authorList>
            <consortium name="The Broad Institute Genomics Platform"/>
            <consortium name="The Broad Institute Genome Sequencing Center for Infectious Disease"/>
            <person name="Wu L."/>
            <person name="Ma J."/>
        </authorList>
    </citation>
    <scope>NUCLEOTIDE SEQUENCE [LARGE SCALE GENOMIC DNA]</scope>
    <source>
        <strain evidence="6">JCM 18304</strain>
    </source>
</reference>
<dbReference type="SMART" id="SM00922">
    <property type="entry name" value="MR_MLE"/>
    <property type="match status" value="1"/>
</dbReference>
<evidence type="ECO:0000256" key="1">
    <source>
        <dbReference type="ARBA" id="ARBA00001946"/>
    </source>
</evidence>
<dbReference type="SUPFAM" id="SSF54826">
    <property type="entry name" value="Enolase N-terminal domain-like"/>
    <property type="match status" value="1"/>
</dbReference>
<dbReference type="InterPro" id="IPR013342">
    <property type="entry name" value="Mandelate_racemase_C"/>
</dbReference>
<dbReference type="Pfam" id="PF13378">
    <property type="entry name" value="MR_MLE_C"/>
    <property type="match status" value="1"/>
</dbReference>
<dbReference type="InterPro" id="IPR029065">
    <property type="entry name" value="Enolase_C-like"/>
</dbReference>
<accession>A0ABP9RV14</accession>